<dbReference type="InterPro" id="IPR017972">
    <property type="entry name" value="Cyt_P450_CS"/>
</dbReference>
<dbReference type="GO" id="GO:0006082">
    <property type="term" value="P:organic acid metabolic process"/>
    <property type="evidence" value="ECO:0007669"/>
    <property type="project" value="TreeGrafter"/>
</dbReference>
<sequence length="484" mass="55642">MCVITCALIVLVITGYILKSITKPKNFPPGPKWYPIFGCSALVQNMVRKHGSQWKGLSEIAKEYSTKVLGIKLGSEPIVVVFGENNVRRVFTEKEFEGRPDTFFIKLRCLGKRMGITFADGALWREHRRFTVKHLKNVGFGKTAMEAHIQNEMQKILNYISNQNKPFNPKNMLAMSVINILWKFTAGEQIKEERLNFLLDLLNARSKAFSMAGGWLNQWPWIRFLLPEISGYTLIKKMNQQISDIIEDSILNHKRKLTTGSDFIYSFLDEMKVRNDTFTEEQLKVICLDILIAGSQTTSNVLEFAILKVLREKNIQEKIYNEIVNLLGDDMPSWADTNRLVYTMAFLSEIQRYFTIVPIAGPRRALEDVNMDGFLIPKDTTILISVGDVHFDRDIWQEPEKFMPERFIDETGHLKDIEHMYPFGIGRRRCPGDSLAKSFIFIVFVGIMQKYRIECSNGVLPSEDPIIGLISSARPFTAEFILRE</sequence>
<reference evidence="11" key="1">
    <citation type="submission" date="2025-08" db="UniProtKB">
        <authorList>
            <consortium name="RefSeq"/>
        </authorList>
    </citation>
    <scope>IDENTIFICATION</scope>
    <source>
        <tissue evidence="11">Whole body</tissue>
    </source>
</reference>
<evidence type="ECO:0000313" key="11">
    <source>
        <dbReference type="RefSeq" id="XP_026500301.2"/>
    </source>
</evidence>
<dbReference type="RefSeq" id="XP_026500301.2">
    <property type="nucleotide sequence ID" value="XM_026644516.2"/>
</dbReference>
<evidence type="ECO:0000256" key="8">
    <source>
        <dbReference type="PIRSR" id="PIRSR602401-1"/>
    </source>
</evidence>
<keyword evidence="7 9" id="KW-0503">Monooxygenase</keyword>
<evidence type="ECO:0000256" key="7">
    <source>
        <dbReference type="ARBA" id="ARBA00023033"/>
    </source>
</evidence>
<evidence type="ECO:0000256" key="3">
    <source>
        <dbReference type="ARBA" id="ARBA00022617"/>
    </source>
</evidence>
<dbReference type="Gene3D" id="1.10.630.10">
    <property type="entry name" value="Cytochrome P450"/>
    <property type="match status" value="1"/>
</dbReference>
<dbReference type="AlphaFoldDB" id="A0A8B8IX71"/>
<dbReference type="PANTHER" id="PTHR24300">
    <property type="entry name" value="CYTOCHROME P450 508A4-RELATED"/>
    <property type="match status" value="1"/>
</dbReference>
<evidence type="ECO:0000256" key="4">
    <source>
        <dbReference type="ARBA" id="ARBA00022723"/>
    </source>
</evidence>
<keyword evidence="4 8" id="KW-0479">Metal-binding</keyword>
<dbReference type="PANTHER" id="PTHR24300:SF376">
    <property type="entry name" value="CYTOCHROME P450 15A1"/>
    <property type="match status" value="1"/>
</dbReference>
<dbReference type="GO" id="GO:0005506">
    <property type="term" value="F:iron ion binding"/>
    <property type="evidence" value="ECO:0007669"/>
    <property type="project" value="InterPro"/>
</dbReference>
<keyword evidence="3 8" id="KW-0349">Heme</keyword>
<dbReference type="OMA" id="WCLIAGE"/>
<dbReference type="SUPFAM" id="SSF48264">
    <property type="entry name" value="Cytochrome P450"/>
    <property type="match status" value="1"/>
</dbReference>
<dbReference type="GO" id="GO:0006805">
    <property type="term" value="P:xenobiotic metabolic process"/>
    <property type="evidence" value="ECO:0007669"/>
    <property type="project" value="TreeGrafter"/>
</dbReference>
<dbReference type="Proteomes" id="UP001652626">
    <property type="component" value="Chromosome Z"/>
</dbReference>
<dbReference type="GO" id="GO:0020037">
    <property type="term" value="F:heme binding"/>
    <property type="evidence" value="ECO:0007669"/>
    <property type="project" value="InterPro"/>
</dbReference>
<dbReference type="GO" id="GO:0008395">
    <property type="term" value="F:steroid hydroxylase activity"/>
    <property type="evidence" value="ECO:0007669"/>
    <property type="project" value="TreeGrafter"/>
</dbReference>
<organism evidence="10 11">
    <name type="scientific">Vanessa tameamea</name>
    <name type="common">Kamehameha butterfly</name>
    <dbReference type="NCBI Taxonomy" id="334116"/>
    <lineage>
        <taxon>Eukaryota</taxon>
        <taxon>Metazoa</taxon>
        <taxon>Ecdysozoa</taxon>
        <taxon>Arthropoda</taxon>
        <taxon>Hexapoda</taxon>
        <taxon>Insecta</taxon>
        <taxon>Pterygota</taxon>
        <taxon>Neoptera</taxon>
        <taxon>Endopterygota</taxon>
        <taxon>Lepidoptera</taxon>
        <taxon>Glossata</taxon>
        <taxon>Ditrysia</taxon>
        <taxon>Papilionoidea</taxon>
        <taxon>Nymphalidae</taxon>
        <taxon>Nymphalinae</taxon>
        <taxon>Vanessa</taxon>
    </lineage>
</organism>
<dbReference type="InterPro" id="IPR001128">
    <property type="entry name" value="Cyt_P450"/>
</dbReference>
<dbReference type="OrthoDB" id="3934656at2759"/>
<dbReference type="GO" id="GO:0005789">
    <property type="term" value="C:endoplasmic reticulum membrane"/>
    <property type="evidence" value="ECO:0007669"/>
    <property type="project" value="UniProtKB-SubCell"/>
</dbReference>
<evidence type="ECO:0000256" key="6">
    <source>
        <dbReference type="ARBA" id="ARBA00023004"/>
    </source>
</evidence>
<dbReference type="PRINTS" id="PR00385">
    <property type="entry name" value="P450"/>
</dbReference>
<accession>A0A8B8IX71</accession>
<comment type="similarity">
    <text evidence="2 9">Belongs to the cytochrome P450 family.</text>
</comment>
<evidence type="ECO:0000313" key="10">
    <source>
        <dbReference type="Proteomes" id="UP001652626"/>
    </source>
</evidence>
<dbReference type="Pfam" id="PF00067">
    <property type="entry name" value="p450"/>
    <property type="match status" value="1"/>
</dbReference>
<evidence type="ECO:0000256" key="9">
    <source>
        <dbReference type="RuleBase" id="RU000461"/>
    </source>
</evidence>
<comment type="cofactor">
    <cofactor evidence="1 8">
        <name>heme</name>
        <dbReference type="ChEBI" id="CHEBI:30413"/>
    </cofactor>
</comment>
<dbReference type="InterPro" id="IPR002401">
    <property type="entry name" value="Cyt_P450_E_grp-I"/>
</dbReference>
<dbReference type="GeneID" id="113403890"/>
<evidence type="ECO:0000256" key="1">
    <source>
        <dbReference type="ARBA" id="ARBA00001971"/>
    </source>
</evidence>
<proteinExistence type="inferred from homology"/>
<keyword evidence="5 9" id="KW-0560">Oxidoreductase</keyword>
<feature type="binding site" description="axial binding residue" evidence="8">
    <location>
        <position position="430"/>
    </location>
    <ligand>
        <name>heme</name>
        <dbReference type="ChEBI" id="CHEBI:30413"/>
    </ligand>
    <ligandPart>
        <name>Fe</name>
        <dbReference type="ChEBI" id="CHEBI:18248"/>
    </ligandPart>
</feature>
<evidence type="ECO:0000256" key="2">
    <source>
        <dbReference type="ARBA" id="ARBA00010617"/>
    </source>
</evidence>
<dbReference type="InterPro" id="IPR050182">
    <property type="entry name" value="Cytochrome_P450_fam2"/>
</dbReference>
<dbReference type="GO" id="GO:0016712">
    <property type="term" value="F:oxidoreductase activity, acting on paired donors, with incorporation or reduction of molecular oxygen, reduced flavin or flavoprotein as one donor, and incorporation of one atom of oxygen"/>
    <property type="evidence" value="ECO:0007669"/>
    <property type="project" value="TreeGrafter"/>
</dbReference>
<protein>
    <submittedName>
        <fullName evidence="11">Probable cytochrome P450 305a1</fullName>
    </submittedName>
</protein>
<dbReference type="PROSITE" id="PS00086">
    <property type="entry name" value="CYTOCHROME_P450"/>
    <property type="match status" value="1"/>
</dbReference>
<keyword evidence="6 8" id="KW-0408">Iron</keyword>
<keyword evidence="10" id="KW-1185">Reference proteome</keyword>
<gene>
    <name evidence="11" type="primary">LOC113403890</name>
</gene>
<dbReference type="PRINTS" id="PR00463">
    <property type="entry name" value="EP450I"/>
</dbReference>
<dbReference type="InterPro" id="IPR036396">
    <property type="entry name" value="Cyt_P450_sf"/>
</dbReference>
<evidence type="ECO:0000256" key="5">
    <source>
        <dbReference type="ARBA" id="ARBA00023002"/>
    </source>
</evidence>
<name>A0A8B8IX71_VANTA</name>